<evidence type="ECO:0000256" key="6">
    <source>
        <dbReference type="RuleBase" id="RU365102"/>
    </source>
</evidence>
<evidence type="ECO:0000256" key="1">
    <source>
        <dbReference type="ARBA" id="ARBA00004141"/>
    </source>
</evidence>
<dbReference type="InterPro" id="IPR001727">
    <property type="entry name" value="GDT1-like"/>
</dbReference>
<keyword evidence="5 6" id="KW-0472">Membrane</keyword>
<evidence type="ECO:0000313" key="7">
    <source>
        <dbReference type="EMBL" id="ABC64079.1"/>
    </source>
</evidence>
<feature type="transmembrane region" description="Helical" evidence="6">
    <location>
        <begin position="160"/>
        <end position="180"/>
    </location>
</feature>
<dbReference type="EMBL" id="CP000157">
    <property type="protein sequence ID" value="ABC64079.1"/>
    <property type="molecule type" value="Genomic_DNA"/>
</dbReference>
<dbReference type="Proteomes" id="UP000008808">
    <property type="component" value="Chromosome"/>
</dbReference>
<dbReference type="eggNOG" id="COG2119">
    <property type="taxonomic scope" value="Bacteria"/>
</dbReference>
<feature type="transmembrane region" description="Helical" evidence="6">
    <location>
        <begin position="115"/>
        <end position="148"/>
    </location>
</feature>
<evidence type="ECO:0000256" key="3">
    <source>
        <dbReference type="ARBA" id="ARBA00022692"/>
    </source>
</evidence>
<feature type="transmembrane region" description="Helical" evidence="6">
    <location>
        <begin position="35"/>
        <end position="57"/>
    </location>
</feature>
<keyword evidence="8" id="KW-1185">Reference proteome</keyword>
<name>Q2N8B2_ERYLH</name>
<evidence type="ECO:0000313" key="8">
    <source>
        <dbReference type="Proteomes" id="UP000008808"/>
    </source>
</evidence>
<dbReference type="GO" id="GO:0046873">
    <property type="term" value="F:metal ion transmembrane transporter activity"/>
    <property type="evidence" value="ECO:0007669"/>
    <property type="project" value="InterPro"/>
</dbReference>
<dbReference type="RefSeq" id="WP_011414907.1">
    <property type="nucleotide sequence ID" value="NC_007722.1"/>
</dbReference>
<evidence type="ECO:0000256" key="5">
    <source>
        <dbReference type="ARBA" id="ARBA00023136"/>
    </source>
</evidence>
<dbReference type="AlphaFoldDB" id="Q2N8B2"/>
<dbReference type="Pfam" id="PF01169">
    <property type="entry name" value="GDT1"/>
    <property type="match status" value="1"/>
</dbReference>
<sequence>MSSFLFGFALVLLVSLGARDQLLVARLAGRTGPGLVVAGVVAATISAGAMAWAGTLIADLLFPAAKQMLVAFALAAAAFELAWPNREQAPAEPTHSVIAAFIVLLARQIGDAGRFIVFALAVATALPWLAAAGGALGGAAALVLGWVMGAGLEKALPLRLIRFVLAALLAIAAVAVGLAARGII</sequence>
<evidence type="ECO:0000256" key="2">
    <source>
        <dbReference type="ARBA" id="ARBA00009190"/>
    </source>
</evidence>
<dbReference type="OrthoDB" id="7502135at2"/>
<comment type="similarity">
    <text evidence="2 6">Belongs to the GDT1 family.</text>
</comment>
<keyword evidence="4 6" id="KW-1133">Transmembrane helix</keyword>
<keyword evidence="3 6" id="KW-0812">Transmembrane</keyword>
<dbReference type="STRING" id="314225.ELI_09935"/>
<dbReference type="GO" id="GO:0016020">
    <property type="term" value="C:membrane"/>
    <property type="evidence" value="ECO:0007669"/>
    <property type="project" value="UniProtKB-SubCell"/>
</dbReference>
<organism evidence="7 8">
    <name type="scientific">Erythrobacter litoralis (strain HTCC2594)</name>
    <dbReference type="NCBI Taxonomy" id="314225"/>
    <lineage>
        <taxon>Bacteria</taxon>
        <taxon>Pseudomonadati</taxon>
        <taxon>Pseudomonadota</taxon>
        <taxon>Alphaproteobacteria</taxon>
        <taxon>Sphingomonadales</taxon>
        <taxon>Erythrobacteraceae</taxon>
        <taxon>Erythrobacter/Porphyrobacter group</taxon>
        <taxon>Erythrobacter</taxon>
    </lineage>
</organism>
<comment type="caution">
    <text evidence="6">Lacks conserved residue(s) required for the propagation of feature annotation.</text>
</comment>
<evidence type="ECO:0000256" key="4">
    <source>
        <dbReference type="ARBA" id="ARBA00022989"/>
    </source>
</evidence>
<comment type="subcellular location">
    <subcellularLocation>
        <location evidence="1 6">Membrane</location>
        <topology evidence="1 6">Multi-pass membrane protein</topology>
    </subcellularLocation>
</comment>
<accession>Q2N8B2</accession>
<protein>
    <recommendedName>
        <fullName evidence="6">GDT1 family protein</fullName>
    </recommendedName>
</protein>
<dbReference type="KEGG" id="eli:ELI_09935"/>
<reference evidence="8" key="1">
    <citation type="journal article" date="2009" name="J. Bacteriol.">
        <title>Complete genome sequence of Erythrobacter litoralis HTCC2594.</title>
        <authorList>
            <person name="Oh H.M."/>
            <person name="Giovannoni S.J."/>
            <person name="Ferriera S."/>
            <person name="Johnson J."/>
            <person name="Cho J.C."/>
        </authorList>
    </citation>
    <scope>NUCLEOTIDE SEQUENCE [LARGE SCALE GENOMIC DNA]</scope>
    <source>
        <strain evidence="8">HTCC2594</strain>
    </source>
</reference>
<gene>
    <name evidence="7" type="ordered locus">ELI_09935</name>
</gene>
<proteinExistence type="inferred from homology"/>
<dbReference type="HOGENOM" id="CLU_1459906_0_0_5"/>